<keyword evidence="19" id="KW-1185">Reference proteome</keyword>
<dbReference type="GO" id="GO:0000703">
    <property type="term" value="F:oxidized pyrimidine nucleobase lesion DNA N-glycosylase activity"/>
    <property type="evidence" value="ECO:0007669"/>
    <property type="project" value="TreeGrafter"/>
</dbReference>
<evidence type="ECO:0000256" key="14">
    <source>
        <dbReference type="PROSITE-ProRule" id="PRU00391"/>
    </source>
</evidence>
<dbReference type="InterPro" id="IPR010979">
    <property type="entry name" value="Ribosomal_uS13-like_H2TH"/>
</dbReference>
<dbReference type="GO" id="GO:0003684">
    <property type="term" value="F:damaged DNA binding"/>
    <property type="evidence" value="ECO:0007669"/>
    <property type="project" value="InterPro"/>
</dbReference>
<evidence type="ECO:0000256" key="3">
    <source>
        <dbReference type="ARBA" id="ARBA00022723"/>
    </source>
</evidence>
<keyword evidence="9" id="KW-0234">DNA repair</keyword>
<organism evidence="18 19">
    <name type="scientific">Botrimarina hoheduenensis</name>
    <dbReference type="NCBI Taxonomy" id="2528000"/>
    <lineage>
        <taxon>Bacteria</taxon>
        <taxon>Pseudomonadati</taxon>
        <taxon>Planctomycetota</taxon>
        <taxon>Planctomycetia</taxon>
        <taxon>Pirellulales</taxon>
        <taxon>Lacipirellulaceae</taxon>
        <taxon>Botrimarina</taxon>
    </lineage>
</organism>
<comment type="catalytic activity">
    <reaction evidence="13">
        <text>2'-deoxyribonucleotide-(2'-deoxyribose 5'-phosphate)-2'-deoxyribonucleotide-DNA = a 3'-end 2'-deoxyribonucleotide-(2,3-dehydro-2,3-deoxyribose 5'-phosphate)-DNA + a 5'-end 5'-phospho-2'-deoxyribonucleoside-DNA + H(+)</text>
        <dbReference type="Rhea" id="RHEA:66592"/>
        <dbReference type="Rhea" id="RHEA-COMP:13180"/>
        <dbReference type="Rhea" id="RHEA-COMP:16897"/>
        <dbReference type="Rhea" id="RHEA-COMP:17067"/>
        <dbReference type="ChEBI" id="CHEBI:15378"/>
        <dbReference type="ChEBI" id="CHEBI:136412"/>
        <dbReference type="ChEBI" id="CHEBI:157695"/>
        <dbReference type="ChEBI" id="CHEBI:167181"/>
        <dbReference type="EC" id="4.2.99.18"/>
    </reaction>
</comment>
<dbReference type="SUPFAM" id="SSF46946">
    <property type="entry name" value="S13-like H2TH domain"/>
    <property type="match status" value="1"/>
</dbReference>
<dbReference type="Pfam" id="PF01149">
    <property type="entry name" value="Fapy_DNA_glyco"/>
    <property type="match status" value="1"/>
</dbReference>
<sequence length="310" mass="34419">MPEGDTLYRVATLLGPVLRGQTILDASSSPAEAAGETPAPSPSNPSAPPTFAWSDRTGTWNDRTGLTIDAASLIGRRVTEVAPRGKHLLITLDDERVIHSHLGMTGSWHAYPRDEAWRKPARQASLALWTAEHAAVLFLPKQLALMSARQLQRDTHLQRLGPDLMRPADELRSILPRLRVHNATPIGEAVMNQTIAAGIGNVYKSETLFLARLWPWTPVGALSDTVLLDYLQLTRQWMWRNRGRGPRVTRWAADGRRHWVYGRGGQPCFECGQTIEVRRQGDAGRTTYWCRRCQAPGSEAPRSQSAQAGQ</sequence>
<name>A0A5C5VZX8_9BACT</name>
<accession>A0A5C5VZX8</accession>
<feature type="compositionally biased region" description="Pro residues" evidence="15">
    <location>
        <begin position="39"/>
        <end position="48"/>
    </location>
</feature>
<gene>
    <name evidence="18" type="primary">mutM_1</name>
    <name evidence="18" type="ORF">Pla111_22920</name>
</gene>
<dbReference type="SUPFAM" id="SSF81624">
    <property type="entry name" value="N-terminal domain of MutM-like DNA repair proteins"/>
    <property type="match status" value="1"/>
</dbReference>
<keyword evidence="11" id="KW-0511">Multifunctional enzyme</keyword>
<feature type="region of interest" description="Disordered" evidence="15">
    <location>
        <begin position="27"/>
        <end position="50"/>
    </location>
</feature>
<dbReference type="Pfam" id="PF06831">
    <property type="entry name" value="H2TH"/>
    <property type="match status" value="1"/>
</dbReference>
<reference evidence="18 19" key="1">
    <citation type="submission" date="2019-02" db="EMBL/GenBank/DDBJ databases">
        <title>Deep-cultivation of Planctomycetes and their phenomic and genomic characterization uncovers novel biology.</title>
        <authorList>
            <person name="Wiegand S."/>
            <person name="Jogler M."/>
            <person name="Boedeker C."/>
            <person name="Pinto D."/>
            <person name="Vollmers J."/>
            <person name="Rivas-Marin E."/>
            <person name="Kohn T."/>
            <person name="Peeters S.H."/>
            <person name="Heuer A."/>
            <person name="Rast P."/>
            <person name="Oberbeckmann S."/>
            <person name="Bunk B."/>
            <person name="Jeske O."/>
            <person name="Meyerdierks A."/>
            <person name="Storesund J.E."/>
            <person name="Kallscheuer N."/>
            <person name="Luecker S."/>
            <person name="Lage O.M."/>
            <person name="Pohl T."/>
            <person name="Merkel B.J."/>
            <person name="Hornburger P."/>
            <person name="Mueller R.-W."/>
            <person name="Bruemmer F."/>
            <person name="Labrenz M."/>
            <person name="Spormann A.M."/>
            <person name="Op Den Camp H."/>
            <person name="Overmann J."/>
            <person name="Amann R."/>
            <person name="Jetten M.S.M."/>
            <person name="Mascher T."/>
            <person name="Medema M.H."/>
            <person name="Devos D.P."/>
            <person name="Kaster A.-K."/>
            <person name="Ovreas L."/>
            <person name="Rohde M."/>
            <person name="Galperin M.Y."/>
            <person name="Jogler C."/>
        </authorList>
    </citation>
    <scope>NUCLEOTIDE SEQUENCE [LARGE SCALE GENOMIC DNA]</scope>
    <source>
        <strain evidence="18 19">Pla111</strain>
    </source>
</reference>
<comment type="similarity">
    <text evidence="1">Belongs to the FPG family.</text>
</comment>
<evidence type="ECO:0000313" key="19">
    <source>
        <dbReference type="Proteomes" id="UP000318995"/>
    </source>
</evidence>
<evidence type="ECO:0000256" key="1">
    <source>
        <dbReference type="ARBA" id="ARBA00009409"/>
    </source>
</evidence>
<evidence type="ECO:0000256" key="10">
    <source>
        <dbReference type="ARBA" id="ARBA00023239"/>
    </source>
</evidence>
<dbReference type="GO" id="GO:0006284">
    <property type="term" value="P:base-excision repair"/>
    <property type="evidence" value="ECO:0007669"/>
    <property type="project" value="InterPro"/>
</dbReference>
<dbReference type="OrthoDB" id="9800855at2"/>
<evidence type="ECO:0000259" key="17">
    <source>
        <dbReference type="PROSITE" id="PS51068"/>
    </source>
</evidence>
<dbReference type="InterPro" id="IPR015887">
    <property type="entry name" value="DNA_glyclase_Znf_dom_DNA_BS"/>
</dbReference>
<dbReference type="PANTHER" id="PTHR42697:SF1">
    <property type="entry name" value="ENDONUCLEASE 8"/>
    <property type="match status" value="1"/>
</dbReference>
<dbReference type="Gene3D" id="1.10.8.50">
    <property type="match status" value="1"/>
</dbReference>
<dbReference type="SUPFAM" id="SSF57716">
    <property type="entry name" value="Glucocorticoid receptor-like (DNA-binding domain)"/>
    <property type="match status" value="1"/>
</dbReference>
<keyword evidence="6 18" id="KW-0378">Hydrolase</keyword>
<evidence type="ECO:0000256" key="2">
    <source>
        <dbReference type="ARBA" id="ARBA00012720"/>
    </source>
</evidence>
<feature type="domain" description="Formamidopyrimidine-DNA glycosylase catalytic" evidence="17">
    <location>
        <begin position="2"/>
        <end position="161"/>
    </location>
</feature>
<feature type="domain" description="FPG-type" evidence="16">
    <location>
        <begin position="259"/>
        <end position="295"/>
    </location>
</feature>
<dbReference type="SMART" id="SM01232">
    <property type="entry name" value="H2TH"/>
    <property type="match status" value="1"/>
</dbReference>
<dbReference type="GO" id="GO:0008270">
    <property type="term" value="F:zinc ion binding"/>
    <property type="evidence" value="ECO:0007669"/>
    <property type="project" value="UniProtKB-KW"/>
</dbReference>
<keyword evidence="4" id="KW-0227">DNA damage</keyword>
<evidence type="ECO:0000256" key="7">
    <source>
        <dbReference type="ARBA" id="ARBA00022833"/>
    </source>
</evidence>
<evidence type="ECO:0000259" key="16">
    <source>
        <dbReference type="PROSITE" id="PS51066"/>
    </source>
</evidence>
<dbReference type="PROSITE" id="PS01242">
    <property type="entry name" value="ZF_FPG_1"/>
    <property type="match status" value="1"/>
</dbReference>
<evidence type="ECO:0000256" key="11">
    <source>
        <dbReference type="ARBA" id="ARBA00023268"/>
    </source>
</evidence>
<dbReference type="Proteomes" id="UP000318995">
    <property type="component" value="Unassembled WGS sequence"/>
</dbReference>
<dbReference type="EC" id="4.2.99.18" evidence="2"/>
<evidence type="ECO:0000313" key="18">
    <source>
        <dbReference type="EMBL" id="TWT43341.1"/>
    </source>
</evidence>
<dbReference type="InterPro" id="IPR015886">
    <property type="entry name" value="H2TH_FPG"/>
</dbReference>
<keyword evidence="10" id="KW-0456">Lyase</keyword>
<dbReference type="SMART" id="SM00898">
    <property type="entry name" value="Fapy_DNA_glyco"/>
    <property type="match status" value="1"/>
</dbReference>
<dbReference type="EMBL" id="SJPH01000004">
    <property type="protein sequence ID" value="TWT43341.1"/>
    <property type="molecule type" value="Genomic_DNA"/>
</dbReference>
<keyword evidence="5 14" id="KW-0863">Zinc-finger</keyword>
<protein>
    <recommendedName>
        <fullName evidence="2">DNA-(apurinic or apyrimidinic site) lyase</fullName>
        <ecNumber evidence="2">4.2.99.18</ecNumber>
    </recommendedName>
</protein>
<dbReference type="InterPro" id="IPR035937">
    <property type="entry name" value="FPG_N"/>
</dbReference>
<evidence type="ECO:0000256" key="4">
    <source>
        <dbReference type="ARBA" id="ARBA00022763"/>
    </source>
</evidence>
<evidence type="ECO:0000256" key="9">
    <source>
        <dbReference type="ARBA" id="ARBA00023204"/>
    </source>
</evidence>
<keyword evidence="7" id="KW-0862">Zinc</keyword>
<comment type="caution">
    <text evidence="18">The sequence shown here is derived from an EMBL/GenBank/DDBJ whole genome shotgun (WGS) entry which is preliminary data.</text>
</comment>
<dbReference type="InterPro" id="IPR012319">
    <property type="entry name" value="FPG_cat"/>
</dbReference>
<dbReference type="PANTHER" id="PTHR42697">
    <property type="entry name" value="ENDONUCLEASE 8"/>
    <property type="match status" value="1"/>
</dbReference>
<evidence type="ECO:0000256" key="15">
    <source>
        <dbReference type="SAM" id="MobiDB-lite"/>
    </source>
</evidence>
<dbReference type="InterPro" id="IPR000214">
    <property type="entry name" value="Znf_DNA_glyclase/AP_lyase"/>
</dbReference>
<evidence type="ECO:0000256" key="6">
    <source>
        <dbReference type="ARBA" id="ARBA00022801"/>
    </source>
</evidence>
<dbReference type="PROSITE" id="PS51068">
    <property type="entry name" value="FPG_CAT"/>
    <property type="match status" value="1"/>
</dbReference>
<evidence type="ECO:0000256" key="8">
    <source>
        <dbReference type="ARBA" id="ARBA00023125"/>
    </source>
</evidence>
<dbReference type="Gene3D" id="3.20.190.10">
    <property type="entry name" value="MutM-like, N-terminal"/>
    <property type="match status" value="1"/>
</dbReference>
<keyword evidence="3" id="KW-0479">Metal-binding</keyword>
<keyword evidence="8" id="KW-0238">DNA-binding</keyword>
<evidence type="ECO:0000256" key="12">
    <source>
        <dbReference type="ARBA" id="ARBA00023295"/>
    </source>
</evidence>
<proteinExistence type="inferred from homology"/>
<dbReference type="PROSITE" id="PS51066">
    <property type="entry name" value="ZF_FPG_2"/>
    <property type="match status" value="1"/>
</dbReference>
<keyword evidence="12 18" id="KW-0326">Glycosidase</keyword>
<dbReference type="RefSeq" id="WP_146574382.1">
    <property type="nucleotide sequence ID" value="NZ_SJPH01000004.1"/>
</dbReference>
<dbReference type="GO" id="GO:0140078">
    <property type="term" value="F:class I DNA-(apurinic or apyrimidinic site) endonuclease activity"/>
    <property type="evidence" value="ECO:0007669"/>
    <property type="project" value="UniProtKB-EC"/>
</dbReference>
<evidence type="ECO:0000256" key="5">
    <source>
        <dbReference type="ARBA" id="ARBA00022771"/>
    </source>
</evidence>
<dbReference type="AlphaFoldDB" id="A0A5C5VZX8"/>
<evidence type="ECO:0000256" key="13">
    <source>
        <dbReference type="ARBA" id="ARBA00044632"/>
    </source>
</evidence>